<feature type="domain" description="Peptidase S24/S26A/S26B/S26C" evidence="1">
    <location>
        <begin position="99"/>
        <end position="221"/>
    </location>
</feature>
<name>A0ABX8T049_9BURK</name>
<dbReference type="PANTHER" id="PTHR33516">
    <property type="entry name" value="LEXA REPRESSOR"/>
    <property type="match status" value="1"/>
</dbReference>
<accession>A0ABX8T049</accession>
<keyword evidence="3" id="KW-1185">Reference proteome</keyword>
<dbReference type="Proteomes" id="UP000826050">
    <property type="component" value="Chromosome"/>
</dbReference>
<gene>
    <name evidence="2" type="ORF">FE795_08140</name>
</gene>
<dbReference type="CDD" id="cd06529">
    <property type="entry name" value="S24_LexA-like"/>
    <property type="match status" value="1"/>
</dbReference>
<dbReference type="PANTHER" id="PTHR33516:SF2">
    <property type="entry name" value="LEXA REPRESSOR-RELATED"/>
    <property type="match status" value="1"/>
</dbReference>
<organism evidence="2 3">
    <name type="scientific">Alcaligenes ammonioxydans</name>
    <dbReference type="NCBI Taxonomy" id="2582914"/>
    <lineage>
        <taxon>Bacteria</taxon>
        <taxon>Pseudomonadati</taxon>
        <taxon>Pseudomonadota</taxon>
        <taxon>Betaproteobacteria</taxon>
        <taxon>Burkholderiales</taxon>
        <taxon>Alcaligenaceae</taxon>
        <taxon>Alcaligenes</taxon>
    </lineage>
</organism>
<proteinExistence type="predicted"/>
<reference evidence="2 3" key="1">
    <citation type="submission" date="2020-02" db="EMBL/GenBank/DDBJ databases">
        <title>Partial ammonium oxidation to N2 by heterotrophic bacteria.</title>
        <authorList>
            <person name="Wu M."/>
        </authorList>
    </citation>
    <scope>NUCLEOTIDE SEQUENCE [LARGE SCALE GENOMIC DNA]</scope>
    <source>
        <strain evidence="2 3">HO-1</strain>
    </source>
</reference>
<sequence>MDIYATRRRNLQQLIDDRAQGNAADFARSVGRERAQIAQYLSPTYNSGRSIGERVARAIEKEAELEAGSLDRPEGLGRPKSEGFDANVIPAAVGERRIPLLNYVQAGVFCDPGQNFTFEGMEYLLTDLDLSERAFALQIKGDSMQPDFREGDRIIVDCEVSPRPGDFVVAKNSDEEATFKKYRLLRIGEDGQEVFELVPLNQDYPSMRSDQHHVQIIGTMVEHRKYYRRS</sequence>
<protein>
    <submittedName>
        <fullName evidence="2">LexA family transcriptional regulator</fullName>
    </submittedName>
</protein>
<evidence type="ECO:0000313" key="3">
    <source>
        <dbReference type="Proteomes" id="UP000826050"/>
    </source>
</evidence>
<evidence type="ECO:0000259" key="1">
    <source>
        <dbReference type="Pfam" id="PF00717"/>
    </source>
</evidence>
<dbReference type="EMBL" id="CP049362">
    <property type="protein sequence ID" value="QXX80712.1"/>
    <property type="molecule type" value="Genomic_DNA"/>
</dbReference>
<dbReference type="Pfam" id="PF00717">
    <property type="entry name" value="Peptidase_S24"/>
    <property type="match status" value="1"/>
</dbReference>
<evidence type="ECO:0000313" key="2">
    <source>
        <dbReference type="EMBL" id="QXX80712.1"/>
    </source>
</evidence>
<dbReference type="InterPro" id="IPR015927">
    <property type="entry name" value="Peptidase_S24_S26A/B/C"/>
</dbReference>
<dbReference type="InterPro" id="IPR039418">
    <property type="entry name" value="LexA-like"/>
</dbReference>
<dbReference type="InterPro" id="IPR050077">
    <property type="entry name" value="LexA_repressor"/>
</dbReference>